<evidence type="ECO:0000259" key="1">
    <source>
        <dbReference type="Pfam" id="PF01370"/>
    </source>
</evidence>
<dbReference type="Pfam" id="PF01370">
    <property type="entry name" value="Epimerase"/>
    <property type="match status" value="1"/>
</dbReference>
<gene>
    <name evidence="2" type="ORF">AWM70_00580</name>
</gene>
<dbReference type="GO" id="GO:0005737">
    <property type="term" value="C:cytoplasm"/>
    <property type="evidence" value="ECO:0007669"/>
    <property type="project" value="TreeGrafter"/>
</dbReference>
<dbReference type="CDD" id="cd05262">
    <property type="entry name" value="SDR_a7"/>
    <property type="match status" value="1"/>
</dbReference>
<proteinExistence type="predicted"/>
<feature type="domain" description="NAD-dependent epimerase/dehydratase" evidence="1">
    <location>
        <begin position="3"/>
        <end position="81"/>
    </location>
</feature>
<dbReference type="AlphaFoldDB" id="A0A1B1MVQ2"/>
<protein>
    <submittedName>
        <fullName evidence="2">3-beta hydroxysteroid dehydrogenase</fullName>
    </submittedName>
</protein>
<evidence type="ECO:0000313" key="3">
    <source>
        <dbReference type="Proteomes" id="UP000092573"/>
    </source>
</evidence>
<keyword evidence="3" id="KW-1185">Reference proteome</keyword>
<dbReference type="OrthoDB" id="9807212at2"/>
<dbReference type="Gene3D" id="3.40.50.720">
    <property type="entry name" value="NAD(P)-binding Rossmann-like Domain"/>
    <property type="match status" value="1"/>
</dbReference>
<dbReference type="Proteomes" id="UP000092573">
    <property type="component" value="Chromosome"/>
</dbReference>
<dbReference type="InterPro" id="IPR036291">
    <property type="entry name" value="NAD(P)-bd_dom_sf"/>
</dbReference>
<dbReference type="PANTHER" id="PTHR48079">
    <property type="entry name" value="PROTEIN YEEZ"/>
    <property type="match status" value="1"/>
</dbReference>
<dbReference type="RefSeq" id="WP_068693426.1">
    <property type="nucleotide sequence ID" value="NZ_CP014167.1"/>
</dbReference>
<evidence type="ECO:0000313" key="2">
    <source>
        <dbReference type="EMBL" id="ANS73261.1"/>
    </source>
</evidence>
<sequence>MNVFVTGATGWIGSATVDELLRAGYKVVGLARSDASAALLEAKGAAALRGDLDDLDSLRRGAAGAEAVIHLANKHDWANPAESDRAERAAVETLAETLAGTDRPFIVANGISGLVEGRMVLETDPSPAVGADSDRGGAENLALDYVNRGVRTIITRFAPSVHGTGDWGFIHFLISAARKQGVSGYIGDGSNVWSAVHQSDAARLIRLGLEKAPAGSRLHAIAEEAITTRVIAEAIGRAFDIPVASIAEEDADGHFGFVGSFFNLSMTGSSERTRELLGWRPTGPTLIEDIMAGAYKEAGQQ</sequence>
<dbReference type="KEGG" id="pyg:AWM70_00580"/>
<dbReference type="SUPFAM" id="SSF51735">
    <property type="entry name" value="NAD(P)-binding Rossmann-fold domains"/>
    <property type="match status" value="1"/>
</dbReference>
<dbReference type="EMBL" id="CP014167">
    <property type="protein sequence ID" value="ANS73261.1"/>
    <property type="molecule type" value="Genomic_DNA"/>
</dbReference>
<name>A0A1B1MVQ2_9BACL</name>
<dbReference type="STRING" id="1462996.AWM70_00580"/>
<reference evidence="2 3" key="1">
    <citation type="submission" date="2016-01" db="EMBL/GenBank/DDBJ databases">
        <title>Complete Genome Sequence of Paenibacillus yonginensis DCY84, a novel Plant Growth-Promoting Bacteria with Elicitation of Induced Systemic Resistance.</title>
        <authorList>
            <person name="Kim Y.J."/>
            <person name="Yang D.C."/>
            <person name="Sukweenadhi J."/>
        </authorList>
    </citation>
    <scope>NUCLEOTIDE SEQUENCE [LARGE SCALE GENOMIC DNA]</scope>
    <source>
        <strain evidence="2 3">DCY84</strain>
    </source>
</reference>
<dbReference type="InterPro" id="IPR001509">
    <property type="entry name" value="Epimerase_deHydtase"/>
</dbReference>
<dbReference type="InterPro" id="IPR051783">
    <property type="entry name" value="NAD(P)-dependent_oxidoreduct"/>
</dbReference>
<accession>A0A1B1MVQ2</accession>
<organism evidence="2 3">
    <name type="scientific">Paenibacillus yonginensis</name>
    <dbReference type="NCBI Taxonomy" id="1462996"/>
    <lineage>
        <taxon>Bacteria</taxon>
        <taxon>Bacillati</taxon>
        <taxon>Bacillota</taxon>
        <taxon>Bacilli</taxon>
        <taxon>Bacillales</taxon>
        <taxon>Paenibacillaceae</taxon>
        <taxon>Paenibacillus</taxon>
    </lineage>
</organism>
<dbReference type="PANTHER" id="PTHR48079:SF9">
    <property type="entry name" value="PUTATIVE-RELATED"/>
    <property type="match status" value="1"/>
</dbReference>
<dbReference type="GO" id="GO:0004029">
    <property type="term" value="F:aldehyde dehydrogenase (NAD+) activity"/>
    <property type="evidence" value="ECO:0007669"/>
    <property type="project" value="TreeGrafter"/>
</dbReference>